<comment type="caution">
    <text evidence="1">The sequence shown here is derived from an EMBL/GenBank/DDBJ whole genome shotgun (WGS) entry which is preliminary data.</text>
</comment>
<protein>
    <submittedName>
        <fullName evidence="1">Uncharacterized protein</fullName>
    </submittedName>
</protein>
<accession>A0ABX3XD17</accession>
<evidence type="ECO:0000313" key="1">
    <source>
        <dbReference type="EMBL" id="OSN04075.1"/>
    </source>
</evidence>
<dbReference type="EMBL" id="LUTQ01000105">
    <property type="protein sequence ID" value="OSN04075.1"/>
    <property type="molecule type" value="Genomic_DNA"/>
</dbReference>
<evidence type="ECO:0000313" key="2">
    <source>
        <dbReference type="Proteomes" id="UP000194040"/>
    </source>
</evidence>
<sequence length="77" mass="8449">MLMLPEPVIEPKVKLVGGPDLAAMVNQRMTLHFALRMAGAYLHTEAILLTNQRETHTDRQLIAAAPALSLYLAPRSA</sequence>
<keyword evidence="2" id="KW-1185">Reference proteome</keyword>
<organism evidence="1 2">
    <name type="scientific">Lonsdalea iberica</name>
    <dbReference type="NCBI Taxonomy" id="1082703"/>
    <lineage>
        <taxon>Bacteria</taxon>
        <taxon>Pseudomonadati</taxon>
        <taxon>Pseudomonadota</taxon>
        <taxon>Gammaproteobacteria</taxon>
        <taxon>Enterobacterales</taxon>
        <taxon>Pectobacteriaceae</taxon>
        <taxon>Lonsdalea</taxon>
    </lineage>
</organism>
<reference evidence="1 2" key="1">
    <citation type="submission" date="2016-02" db="EMBL/GenBank/DDBJ databases">
        <title>Species-wide whole genome sequencing reveals diversity, host range in Lonsdalea quercina.</title>
        <authorList>
            <person name="Li Y."/>
        </authorList>
    </citation>
    <scope>NUCLEOTIDE SEQUENCE [LARGE SCALE GENOMIC DNA]</scope>
    <source>
        <strain evidence="1 2">LMG 26265</strain>
    </source>
</reference>
<gene>
    <name evidence="1" type="ORF">AU512_16475</name>
</gene>
<name>A0ABX3XD17_9GAMM</name>
<dbReference type="Proteomes" id="UP000194040">
    <property type="component" value="Unassembled WGS sequence"/>
</dbReference>
<proteinExistence type="predicted"/>